<reference evidence="1 2" key="1">
    <citation type="journal article" date="2020" name="Int. J. Syst. Evol. Microbiol.">
        <title>Reclassification of Streptomyces castelarensis and Streptomyces sporoclivatus as later heterotypic synonyms of Streptomyces antimycoticus.</title>
        <authorList>
            <person name="Komaki H."/>
            <person name="Tamura T."/>
        </authorList>
    </citation>
    <scope>NUCLEOTIDE SEQUENCE [LARGE SCALE GENOMIC DNA]</scope>
    <source>
        <strain evidence="1 2">NBRC 100767</strain>
    </source>
</reference>
<accession>A0A499UQU0</accession>
<dbReference type="InterPro" id="IPR012349">
    <property type="entry name" value="Split_barrel_FMN-bd"/>
</dbReference>
<dbReference type="EMBL" id="AP019620">
    <property type="protein sequence ID" value="BBJ44293.1"/>
    <property type="molecule type" value="Genomic_DNA"/>
</dbReference>
<dbReference type="AlphaFoldDB" id="A0A499UQU0"/>
<name>A0A499UQU0_9ACTN</name>
<dbReference type="Proteomes" id="UP000463951">
    <property type="component" value="Chromosome"/>
</dbReference>
<evidence type="ECO:0000313" key="1">
    <source>
        <dbReference type="EMBL" id="BBJ44293.1"/>
    </source>
</evidence>
<protein>
    <recommendedName>
        <fullName evidence="3">Nitroreductase family deazaflavin-dependent oxidoreductase</fullName>
    </recommendedName>
</protein>
<evidence type="ECO:0008006" key="3">
    <source>
        <dbReference type="Google" id="ProtNLM"/>
    </source>
</evidence>
<organism evidence="1 2">
    <name type="scientific">Streptomyces antimycoticus</name>
    <dbReference type="NCBI Taxonomy" id="68175"/>
    <lineage>
        <taxon>Bacteria</taxon>
        <taxon>Bacillati</taxon>
        <taxon>Actinomycetota</taxon>
        <taxon>Actinomycetes</taxon>
        <taxon>Kitasatosporales</taxon>
        <taxon>Streptomycetaceae</taxon>
        <taxon>Streptomyces</taxon>
        <taxon>Streptomyces violaceusniger group</taxon>
    </lineage>
</organism>
<proteinExistence type="predicted"/>
<gene>
    <name evidence="1" type="ORF">SSPO_070110</name>
</gene>
<sequence length="124" mass="13897">MRYKGPLPKRLTERFNAWMVGLRSSPRWGRWVSGRLTVVTYTGRRSGRTFSTPVAYQRAADVVTIAVAMPERKLWWRNFTGEGGPLALDLDGSDRTGHGVARVDEKGRVTITVRLDEPPAANGR</sequence>
<evidence type="ECO:0000313" key="2">
    <source>
        <dbReference type="Proteomes" id="UP000463951"/>
    </source>
</evidence>
<dbReference type="Gene3D" id="2.30.110.10">
    <property type="entry name" value="Electron Transport, Fmn-binding Protein, Chain A"/>
    <property type="match status" value="1"/>
</dbReference>